<name>A0A060TB00_BLAAD</name>
<evidence type="ECO:0000313" key="1">
    <source>
        <dbReference type="EMBL" id="CDP38128.1"/>
    </source>
</evidence>
<dbReference type="AlphaFoldDB" id="A0A060TB00"/>
<organism evidence="1">
    <name type="scientific">Blastobotrys adeninivorans</name>
    <name type="common">Yeast</name>
    <name type="synonym">Arxula adeninivorans</name>
    <dbReference type="NCBI Taxonomy" id="409370"/>
    <lineage>
        <taxon>Eukaryota</taxon>
        <taxon>Fungi</taxon>
        <taxon>Dikarya</taxon>
        <taxon>Ascomycota</taxon>
        <taxon>Saccharomycotina</taxon>
        <taxon>Dipodascomycetes</taxon>
        <taxon>Dipodascales</taxon>
        <taxon>Trichomonascaceae</taxon>
        <taxon>Blastobotrys</taxon>
    </lineage>
</organism>
<reference evidence="1" key="1">
    <citation type="submission" date="2014-02" db="EMBL/GenBank/DDBJ databases">
        <authorList>
            <person name="Genoscope - CEA"/>
        </authorList>
    </citation>
    <scope>NUCLEOTIDE SEQUENCE</scope>
    <source>
        <strain evidence="1">LS3</strain>
    </source>
</reference>
<dbReference type="EMBL" id="HG937694">
    <property type="protein sequence ID" value="CDP38128.1"/>
    <property type="molecule type" value="Genomic_DNA"/>
</dbReference>
<sequence>MQQDLQLHAVSQTSAYTVQSGGYESEKLCIRMLIVAFVVVGIPDHQSYQLALFCCEFAATTLAHQLPQLSQGYTMPHEPPSVSHTICGVIQIWQIGGRGLAKAVPPVYQSLLGFTIEAREIPGFMSQDRRAYDKT</sequence>
<proteinExistence type="predicted"/>
<gene>
    <name evidence="1" type="ORF">GNLVRS02_ARAD1D27654g</name>
</gene>
<reference evidence="1" key="2">
    <citation type="submission" date="2014-06" db="EMBL/GenBank/DDBJ databases">
        <title>The complete genome of Blastobotrys (Arxula) adeninivorans LS3 - a yeast of biotechnological interest.</title>
        <authorList>
            <person name="Kunze G."/>
            <person name="Gaillardin C."/>
            <person name="Czernicka M."/>
            <person name="Durrens P."/>
            <person name="Martin T."/>
            <person name="Boer E."/>
            <person name="Gabaldon T."/>
            <person name="Cruz J."/>
            <person name="Talla E."/>
            <person name="Marck C."/>
            <person name="Goffeau A."/>
            <person name="Barbe V."/>
            <person name="Baret P."/>
            <person name="Baronian K."/>
            <person name="Beier S."/>
            <person name="Bleykasten C."/>
            <person name="Bode R."/>
            <person name="Casaregola S."/>
            <person name="Despons L."/>
            <person name="Fairhead C."/>
            <person name="Giersberg M."/>
            <person name="Gierski P."/>
            <person name="Hahnel U."/>
            <person name="Hartmann A."/>
            <person name="Jankowska D."/>
            <person name="Jubin C."/>
            <person name="Jung P."/>
            <person name="Lafontaine I."/>
            <person name="Leh-Louis V."/>
            <person name="Lemaire M."/>
            <person name="Marcet-Houben M."/>
            <person name="Mascher M."/>
            <person name="Morel G."/>
            <person name="Richard G.-F."/>
            <person name="Riechen J."/>
            <person name="Sacerdot C."/>
            <person name="Sarkar A."/>
            <person name="Savel G."/>
            <person name="Schacherer J."/>
            <person name="Sherman D."/>
            <person name="Straub M.-L."/>
            <person name="Stein N."/>
            <person name="Thierry A."/>
            <person name="Trautwein-Schult A."/>
            <person name="Westhof E."/>
            <person name="Worch S."/>
            <person name="Dujon B."/>
            <person name="Souciet J.-L."/>
            <person name="Wincker P."/>
            <person name="Scholz U."/>
            <person name="Neuveglise N."/>
        </authorList>
    </citation>
    <scope>NUCLEOTIDE SEQUENCE</scope>
    <source>
        <strain evidence="1">LS3</strain>
    </source>
</reference>
<accession>A0A060TB00</accession>
<protein>
    <submittedName>
        <fullName evidence="1">ARAD1D27654p</fullName>
    </submittedName>
</protein>